<keyword evidence="3" id="KW-1185">Reference proteome</keyword>
<dbReference type="GO" id="GO:0019213">
    <property type="term" value="F:deacetylase activity"/>
    <property type="evidence" value="ECO:0007669"/>
    <property type="project" value="InterPro"/>
</dbReference>
<organism evidence="2 3">
    <name type="scientific">Metabacillus mangrovi</name>
    <dbReference type="NCBI Taxonomy" id="1491830"/>
    <lineage>
        <taxon>Bacteria</taxon>
        <taxon>Bacillati</taxon>
        <taxon>Bacillota</taxon>
        <taxon>Bacilli</taxon>
        <taxon>Bacillales</taxon>
        <taxon>Bacillaceae</taxon>
        <taxon>Metabacillus</taxon>
    </lineage>
</organism>
<dbReference type="EMBL" id="WMIB01000001">
    <property type="protein sequence ID" value="MTH52145.1"/>
    <property type="molecule type" value="Genomic_DNA"/>
</dbReference>
<dbReference type="RefSeq" id="WP_155110675.1">
    <property type="nucleotide sequence ID" value="NZ_WMIB01000001.1"/>
</dbReference>
<reference evidence="2 3" key="1">
    <citation type="journal article" date="2017" name="Int. J. Syst. Evol. Microbiol.">
        <title>Bacillus mangrovi sp. nov., isolated from a sediment sample from a mangrove forest.</title>
        <authorList>
            <person name="Gupta V."/>
            <person name="Singh P.K."/>
            <person name="Korpole S."/>
            <person name="Tanuku N.R.S."/>
            <person name="Pinnaka A.K."/>
        </authorList>
    </citation>
    <scope>NUCLEOTIDE SEQUENCE [LARGE SCALE GENOMIC DNA]</scope>
    <source>
        <strain evidence="2 3">KCTC 33872</strain>
    </source>
</reference>
<accession>A0A7X2S228</accession>
<dbReference type="InterPro" id="IPR023842">
    <property type="entry name" value="Bacillithiol_biosynth_BshB1"/>
</dbReference>
<gene>
    <name evidence="2" type="primary">bshB1</name>
    <name evidence="2" type="ORF">GKZ89_01915</name>
</gene>
<proteinExistence type="predicted"/>
<dbReference type="GO" id="GO:0071793">
    <property type="term" value="P:bacillithiol biosynthetic process"/>
    <property type="evidence" value="ECO:0007669"/>
    <property type="project" value="InterPro"/>
</dbReference>
<dbReference type="InterPro" id="IPR024078">
    <property type="entry name" value="LmbE-like_dom_sf"/>
</dbReference>
<comment type="cofactor">
    <cofactor evidence="1">
        <name>Zn(2+)</name>
        <dbReference type="ChEBI" id="CHEBI:29105"/>
    </cofactor>
</comment>
<dbReference type="Proteomes" id="UP000434639">
    <property type="component" value="Unassembled WGS sequence"/>
</dbReference>
<dbReference type="Gene3D" id="3.40.50.10320">
    <property type="entry name" value="LmbE-like"/>
    <property type="match status" value="1"/>
</dbReference>
<dbReference type="OrthoDB" id="9778719at2"/>
<sequence>MKEDKLFILAFGVYPGDAEAGMGGTLAKYSSLGKDTGICDLTEAELSPGVSVAERKNQARSAAEMLGVKKRVFLDFPDRGLYMAASYVDRLVSVIRKYRPEIICIPAKERTKPDFASCASLVKEAVHSAGIDRYRDSLNLPSHSVRQQFSYLAAGFQTPDFVLDITDYTEIKKAGLGAYETDSKLYIEHALFREQHYGSMVQRAFGEGFFSTDPILINELPGEEK</sequence>
<evidence type="ECO:0000313" key="2">
    <source>
        <dbReference type="EMBL" id="MTH52145.1"/>
    </source>
</evidence>
<comment type="caution">
    <text evidence="2">The sequence shown here is derived from an EMBL/GenBank/DDBJ whole genome shotgun (WGS) entry which is preliminary data.</text>
</comment>
<evidence type="ECO:0000313" key="3">
    <source>
        <dbReference type="Proteomes" id="UP000434639"/>
    </source>
</evidence>
<dbReference type="InterPro" id="IPR003737">
    <property type="entry name" value="GlcNAc_PI_deacetylase-related"/>
</dbReference>
<dbReference type="AlphaFoldDB" id="A0A7X2S228"/>
<dbReference type="Pfam" id="PF02585">
    <property type="entry name" value="PIG-L"/>
    <property type="match status" value="1"/>
</dbReference>
<evidence type="ECO:0000256" key="1">
    <source>
        <dbReference type="ARBA" id="ARBA00001947"/>
    </source>
</evidence>
<protein>
    <submittedName>
        <fullName evidence="2">Bacillithiol biosynthesis deacetylase BshB1</fullName>
    </submittedName>
</protein>
<dbReference type="NCBIfam" id="TIGR04001">
    <property type="entry name" value="thiol_BshB1"/>
    <property type="match status" value="1"/>
</dbReference>
<dbReference type="SUPFAM" id="SSF102588">
    <property type="entry name" value="LmbE-like"/>
    <property type="match status" value="1"/>
</dbReference>
<name>A0A7X2S228_9BACI</name>